<dbReference type="SUPFAM" id="SSF48208">
    <property type="entry name" value="Six-hairpin glycosidases"/>
    <property type="match status" value="1"/>
</dbReference>
<dbReference type="GO" id="GO:0030245">
    <property type="term" value="P:cellulose catabolic process"/>
    <property type="evidence" value="ECO:0007669"/>
    <property type="project" value="UniProtKB-KW"/>
</dbReference>
<name>A0A150GEP6_GONPE</name>
<dbReference type="Gene3D" id="1.50.10.10">
    <property type="match status" value="1"/>
</dbReference>
<dbReference type="Proteomes" id="UP000075714">
    <property type="component" value="Unassembled WGS sequence"/>
</dbReference>
<evidence type="ECO:0000259" key="10">
    <source>
        <dbReference type="Pfam" id="PF00759"/>
    </source>
</evidence>
<feature type="active site" evidence="8">
    <location>
        <position position="465"/>
    </location>
</feature>
<dbReference type="Pfam" id="PF00759">
    <property type="entry name" value="Glyco_hydro_9"/>
    <property type="match status" value="1"/>
</dbReference>
<dbReference type="EC" id="3.2.1.4" evidence="9"/>
<dbReference type="PANTHER" id="PTHR22298">
    <property type="entry name" value="ENDO-1,4-BETA-GLUCANASE"/>
    <property type="match status" value="1"/>
</dbReference>
<dbReference type="STRING" id="33097.A0A150GEP6"/>
<dbReference type="InterPro" id="IPR001701">
    <property type="entry name" value="Glyco_hydro_9"/>
</dbReference>
<evidence type="ECO:0000256" key="9">
    <source>
        <dbReference type="RuleBase" id="RU361166"/>
    </source>
</evidence>
<gene>
    <name evidence="11" type="ORF">GPECTOR_28g733</name>
</gene>
<evidence type="ECO:0000313" key="11">
    <source>
        <dbReference type="EMBL" id="KXZ48327.1"/>
    </source>
</evidence>
<evidence type="ECO:0000256" key="7">
    <source>
        <dbReference type="ARBA" id="ARBA00023326"/>
    </source>
</evidence>
<keyword evidence="6 8" id="KW-0326">Glycosidase</keyword>
<evidence type="ECO:0000256" key="5">
    <source>
        <dbReference type="ARBA" id="ARBA00023277"/>
    </source>
</evidence>
<comment type="similarity">
    <text evidence="2 8 9">Belongs to the glycosyl hydrolase 9 (cellulase E) family.</text>
</comment>
<evidence type="ECO:0000256" key="3">
    <source>
        <dbReference type="ARBA" id="ARBA00022801"/>
    </source>
</evidence>
<evidence type="ECO:0000256" key="2">
    <source>
        <dbReference type="ARBA" id="ARBA00007072"/>
    </source>
</evidence>
<feature type="domain" description="Glycoside hydrolase family 9" evidence="10">
    <location>
        <begin position="6"/>
        <end position="478"/>
    </location>
</feature>
<dbReference type="InterPro" id="IPR008928">
    <property type="entry name" value="6-hairpin_glycosidase_sf"/>
</dbReference>
<dbReference type="InterPro" id="IPR033126">
    <property type="entry name" value="Glyco_hydro_9_Asp/Glu_AS"/>
</dbReference>
<keyword evidence="3 8" id="KW-0378">Hydrolase</keyword>
<proteinExistence type="inferred from homology"/>
<evidence type="ECO:0000256" key="8">
    <source>
        <dbReference type="PROSITE-ProRule" id="PRU10060"/>
    </source>
</evidence>
<feature type="active site" evidence="8">
    <location>
        <position position="456"/>
    </location>
</feature>
<organism evidence="11 12">
    <name type="scientific">Gonium pectorale</name>
    <name type="common">Green alga</name>
    <dbReference type="NCBI Taxonomy" id="33097"/>
    <lineage>
        <taxon>Eukaryota</taxon>
        <taxon>Viridiplantae</taxon>
        <taxon>Chlorophyta</taxon>
        <taxon>core chlorophytes</taxon>
        <taxon>Chlorophyceae</taxon>
        <taxon>CS clade</taxon>
        <taxon>Chlamydomonadales</taxon>
        <taxon>Volvocaceae</taxon>
        <taxon>Gonium</taxon>
    </lineage>
</organism>
<accession>A0A150GEP6</accession>
<dbReference type="EMBL" id="LSYV01000029">
    <property type="protein sequence ID" value="KXZ48327.1"/>
    <property type="molecule type" value="Genomic_DNA"/>
</dbReference>
<keyword evidence="4 9" id="KW-0136">Cellulose degradation</keyword>
<evidence type="ECO:0000256" key="4">
    <source>
        <dbReference type="ARBA" id="ARBA00023001"/>
    </source>
</evidence>
<comment type="catalytic activity">
    <reaction evidence="1 9">
        <text>Endohydrolysis of (1-&gt;4)-beta-D-glucosidic linkages in cellulose, lichenin and cereal beta-D-glucans.</text>
        <dbReference type="EC" id="3.2.1.4"/>
    </reaction>
</comment>
<dbReference type="OrthoDB" id="2015928at2759"/>
<dbReference type="InterPro" id="IPR012341">
    <property type="entry name" value="6hp_glycosidase-like_sf"/>
</dbReference>
<comment type="caution">
    <text evidence="11">The sequence shown here is derived from an EMBL/GenBank/DDBJ whole genome shotgun (WGS) entry which is preliminary data.</text>
</comment>
<evidence type="ECO:0000256" key="6">
    <source>
        <dbReference type="ARBA" id="ARBA00023295"/>
    </source>
</evidence>
<dbReference type="AlphaFoldDB" id="A0A150GEP6"/>
<evidence type="ECO:0000256" key="1">
    <source>
        <dbReference type="ARBA" id="ARBA00000966"/>
    </source>
</evidence>
<protein>
    <recommendedName>
        <fullName evidence="9">Endoglucanase</fullName>
        <ecNumber evidence="9">3.2.1.4</ecNumber>
    </recommendedName>
</protein>
<dbReference type="PROSITE" id="PS00698">
    <property type="entry name" value="GH9_3"/>
    <property type="match status" value="1"/>
</dbReference>
<keyword evidence="5 8" id="KW-0119">Carbohydrate metabolism</keyword>
<evidence type="ECO:0000313" key="12">
    <source>
        <dbReference type="Proteomes" id="UP000075714"/>
    </source>
</evidence>
<sequence length="585" mass="63960">MAASQEALDGSYFFYEAQQAGPLPTWNRAARWNGGWRDASFLNDGSDIDRNLTGGWFDAGDHMKFQLPFGWSASTLAWSVVEFPAAYGPPSGSLFQTARRNLLFAADYIVRSHVNASDVPGENVYAAQIGDTDTDHTGWCRPEQCPEIQGPYRPTWVADRTRPGADIVGEAVASLVGVASVLKMENPADPAIPLLMTHARQLYAFAKAFPGTWDVPVGDYPYKWGSNQSVDDMLWAAAWMCRAGEGASYCADALDLWYGADDGIAWSTGMDYDNVFNQATAMMLGMADRFEPWFLDELRARLIHNLDRWHVSVNCLSPPDATYDKDGDGVVDDYKICYTSKGLAMEVSWGALRVTASAAALKLVLSKHTADDASETQRQRCWARKQMRLMLGDWGRSFVVGFGHNPPARPHHASSTCDPDFNIPCDTATYADPRPNPSVLRGALVGGPFKNDTFLDSRQNWETNEPALDYNAGYTVALAGLIQSQCTDLTTDYTALQSCSSCVIDPVMQAFGTWRCSVCLGSQVLASGQQAVDACMTCVREGGADPYMCALQASGGGGAGDPECDWCPVNMRRALRGISSSRRRR</sequence>
<keyword evidence="7 8" id="KW-0624">Polysaccharide degradation</keyword>
<keyword evidence="12" id="KW-1185">Reference proteome</keyword>
<reference evidence="12" key="1">
    <citation type="journal article" date="2016" name="Nat. Commun.">
        <title>The Gonium pectorale genome demonstrates co-option of cell cycle regulation during the evolution of multicellularity.</title>
        <authorList>
            <person name="Hanschen E.R."/>
            <person name="Marriage T.N."/>
            <person name="Ferris P.J."/>
            <person name="Hamaji T."/>
            <person name="Toyoda A."/>
            <person name="Fujiyama A."/>
            <person name="Neme R."/>
            <person name="Noguchi H."/>
            <person name="Minakuchi Y."/>
            <person name="Suzuki M."/>
            <person name="Kawai-Toyooka H."/>
            <person name="Smith D.R."/>
            <person name="Sparks H."/>
            <person name="Anderson J."/>
            <person name="Bakaric R."/>
            <person name="Luria V."/>
            <person name="Karger A."/>
            <person name="Kirschner M.W."/>
            <person name="Durand P.M."/>
            <person name="Michod R.E."/>
            <person name="Nozaki H."/>
            <person name="Olson B.J."/>
        </authorList>
    </citation>
    <scope>NUCLEOTIDE SEQUENCE [LARGE SCALE GENOMIC DNA]</scope>
    <source>
        <strain evidence="12">NIES-2863</strain>
    </source>
</reference>
<dbReference type="GO" id="GO:0008810">
    <property type="term" value="F:cellulase activity"/>
    <property type="evidence" value="ECO:0007669"/>
    <property type="project" value="UniProtKB-EC"/>
</dbReference>